<reference evidence="1 2" key="1">
    <citation type="submission" date="2021-01" db="EMBL/GenBank/DDBJ databases">
        <title>Whole genome shotgun sequence of Asanoa siamensis NBRC 107932.</title>
        <authorList>
            <person name="Komaki H."/>
            <person name="Tamura T."/>
        </authorList>
    </citation>
    <scope>NUCLEOTIDE SEQUENCE [LARGE SCALE GENOMIC DNA]</scope>
    <source>
        <strain evidence="1 2">NBRC 107932</strain>
    </source>
</reference>
<evidence type="ECO:0000313" key="2">
    <source>
        <dbReference type="Proteomes" id="UP000604117"/>
    </source>
</evidence>
<gene>
    <name evidence="1" type="ORF">Asi02nite_62650</name>
</gene>
<dbReference type="Gene3D" id="3.90.1150.200">
    <property type="match status" value="1"/>
</dbReference>
<dbReference type="EMBL" id="BONE01000069">
    <property type="protein sequence ID" value="GIF76747.1"/>
    <property type="molecule type" value="Genomic_DNA"/>
</dbReference>
<evidence type="ECO:0000313" key="1">
    <source>
        <dbReference type="EMBL" id="GIF76747.1"/>
    </source>
</evidence>
<dbReference type="Proteomes" id="UP000604117">
    <property type="component" value="Unassembled WGS sequence"/>
</dbReference>
<protein>
    <recommendedName>
        <fullName evidence="3">YdhG-like domain-containing protein</fullName>
    </recommendedName>
</protein>
<name>A0ABQ4D0W8_9ACTN</name>
<organism evidence="1 2">
    <name type="scientific">Asanoa siamensis</name>
    <dbReference type="NCBI Taxonomy" id="926357"/>
    <lineage>
        <taxon>Bacteria</taxon>
        <taxon>Bacillati</taxon>
        <taxon>Actinomycetota</taxon>
        <taxon>Actinomycetes</taxon>
        <taxon>Micromonosporales</taxon>
        <taxon>Micromonosporaceae</taxon>
        <taxon>Asanoa</taxon>
    </lineage>
</organism>
<evidence type="ECO:0008006" key="3">
    <source>
        <dbReference type="Google" id="ProtNLM"/>
    </source>
</evidence>
<accession>A0ABQ4D0W8</accession>
<dbReference type="SUPFAM" id="SSF159888">
    <property type="entry name" value="YdhG-like"/>
    <property type="match status" value="1"/>
</dbReference>
<proteinExistence type="predicted"/>
<sequence>MPTKKTTGAKQNNFTAEERAAMKERAKEAKSAGGEAELLAKVAEMDDADRVLAERIHEIVTKNAPELTPRTYYGMPAYAKDGKVLVFFQSAGKFKSRYATLGFNDGANLDEGNMWATSYGLTKLTAADEKRIAALVKQAVS</sequence>
<keyword evidence="2" id="KW-1185">Reference proteome</keyword>
<dbReference type="RefSeq" id="WP_203717614.1">
    <property type="nucleotide sequence ID" value="NZ_BONE01000069.1"/>
</dbReference>
<comment type="caution">
    <text evidence="1">The sequence shown here is derived from an EMBL/GenBank/DDBJ whole genome shotgun (WGS) entry which is preliminary data.</text>
</comment>